<reference evidence="1 2" key="1">
    <citation type="submission" date="2019-10" db="EMBL/GenBank/DDBJ databases">
        <title>Assembly and Annotation for the nematode Trichostrongylus colubriformis.</title>
        <authorList>
            <person name="Martin J."/>
        </authorList>
    </citation>
    <scope>NUCLEOTIDE SEQUENCE [LARGE SCALE GENOMIC DNA]</scope>
    <source>
        <strain evidence="1">G859</strain>
        <tissue evidence="1">Whole worm</tissue>
    </source>
</reference>
<evidence type="ECO:0000313" key="2">
    <source>
        <dbReference type="Proteomes" id="UP001331761"/>
    </source>
</evidence>
<organism evidence="1 2">
    <name type="scientific">Trichostrongylus colubriformis</name>
    <name type="common">Black scour worm</name>
    <dbReference type="NCBI Taxonomy" id="6319"/>
    <lineage>
        <taxon>Eukaryota</taxon>
        <taxon>Metazoa</taxon>
        <taxon>Ecdysozoa</taxon>
        <taxon>Nematoda</taxon>
        <taxon>Chromadorea</taxon>
        <taxon>Rhabditida</taxon>
        <taxon>Rhabditina</taxon>
        <taxon>Rhabditomorpha</taxon>
        <taxon>Strongyloidea</taxon>
        <taxon>Trichostrongylidae</taxon>
        <taxon>Trichostrongylus</taxon>
    </lineage>
</organism>
<sequence>MMRKMELDYETTRVREKIVNSHVLTCIYRSEPLEFEHDVDENFLNDIVRPRISSYLKDGLKLNMAVPNDLGWSDEERDCSSSHEPLLGSSLGWSIETEKLAGKDHFIAVCDYCARDFVIGDIIFDPVKLHQRWCPVLDINEDDGVPLWKLIYSCLTPTRQRRASTPATLKKVESAKRVLERSLSVISKEVPIEM</sequence>
<dbReference type="Proteomes" id="UP001331761">
    <property type="component" value="Unassembled WGS sequence"/>
</dbReference>
<accession>A0AAN8FMC4</accession>
<gene>
    <name evidence="1" type="ORF">GCK32_007553</name>
</gene>
<comment type="caution">
    <text evidence="1">The sequence shown here is derived from an EMBL/GenBank/DDBJ whole genome shotgun (WGS) entry which is preliminary data.</text>
</comment>
<name>A0AAN8FMC4_TRICO</name>
<protein>
    <submittedName>
        <fullName evidence="1">Zinc finger domain containing protein</fullName>
    </submittedName>
</protein>
<dbReference type="EMBL" id="WIXE01011199">
    <property type="protein sequence ID" value="KAK5976947.1"/>
    <property type="molecule type" value="Genomic_DNA"/>
</dbReference>
<keyword evidence="2" id="KW-1185">Reference proteome</keyword>
<evidence type="ECO:0000313" key="1">
    <source>
        <dbReference type="EMBL" id="KAK5976947.1"/>
    </source>
</evidence>
<proteinExistence type="predicted"/>
<dbReference type="AlphaFoldDB" id="A0AAN8FMC4"/>